<feature type="compositionally biased region" description="Low complexity" evidence="1">
    <location>
        <begin position="315"/>
        <end position="345"/>
    </location>
</feature>
<feature type="region of interest" description="Disordered" evidence="1">
    <location>
        <begin position="302"/>
        <end position="353"/>
    </location>
</feature>
<proteinExistence type="predicted"/>
<feature type="compositionally biased region" description="Basic and acidic residues" evidence="1">
    <location>
        <begin position="125"/>
        <end position="138"/>
    </location>
</feature>
<organism evidence="2">
    <name type="scientific">Lotharella globosa</name>
    <dbReference type="NCBI Taxonomy" id="91324"/>
    <lineage>
        <taxon>Eukaryota</taxon>
        <taxon>Sar</taxon>
        <taxon>Rhizaria</taxon>
        <taxon>Cercozoa</taxon>
        <taxon>Chlorarachniophyceae</taxon>
        <taxon>Lotharella</taxon>
    </lineage>
</organism>
<evidence type="ECO:0008006" key="3">
    <source>
        <dbReference type="Google" id="ProtNLM"/>
    </source>
</evidence>
<accession>A0A7S3Y806</accession>
<dbReference type="AlphaFoldDB" id="A0A7S3Y806"/>
<gene>
    <name evidence="2" type="ORF">LGLO00237_LOCUS293</name>
</gene>
<dbReference type="EMBL" id="HBIV01000425">
    <property type="protein sequence ID" value="CAE0643661.1"/>
    <property type="molecule type" value="Transcribed_RNA"/>
</dbReference>
<feature type="region of interest" description="Disordered" evidence="1">
    <location>
        <begin position="186"/>
        <end position="235"/>
    </location>
</feature>
<evidence type="ECO:0000313" key="2">
    <source>
        <dbReference type="EMBL" id="CAE0643661.1"/>
    </source>
</evidence>
<reference evidence="2" key="1">
    <citation type="submission" date="2021-01" db="EMBL/GenBank/DDBJ databases">
        <authorList>
            <person name="Corre E."/>
            <person name="Pelletier E."/>
            <person name="Niang G."/>
            <person name="Scheremetjew M."/>
            <person name="Finn R."/>
            <person name="Kale V."/>
            <person name="Holt S."/>
            <person name="Cochrane G."/>
            <person name="Meng A."/>
            <person name="Brown T."/>
            <person name="Cohen L."/>
        </authorList>
    </citation>
    <scope>NUCLEOTIDE SEQUENCE</scope>
    <source>
        <strain evidence="2">CCCM811</strain>
    </source>
</reference>
<name>A0A7S3Y806_9EUKA</name>
<feature type="compositionally biased region" description="Low complexity" evidence="1">
    <location>
        <begin position="193"/>
        <end position="216"/>
    </location>
</feature>
<protein>
    <recommendedName>
        <fullName evidence="3">F-box domain-containing protein</fullName>
    </recommendedName>
</protein>
<feature type="region of interest" description="Disordered" evidence="1">
    <location>
        <begin position="125"/>
        <end position="147"/>
    </location>
</feature>
<evidence type="ECO:0000256" key="1">
    <source>
        <dbReference type="SAM" id="MobiDB-lite"/>
    </source>
</evidence>
<sequence>MDLHEMMSIMKLSPAPVPKAEKPREEKAREIASLVKDDNERCDAFPVLDLACIRGVIRFLLWEDLARARLISRRWSRCAAVEILDRHRISERLSVAAKRTEEHRHHTERRLKAFFEARAEAIEAQKERNRKMQQEEQSSRTPRQSGNLAELLSRTTALIPPETLASAPPERMRMMVAALHAMKKNIDQENNVPGSSRTGESSSPTPSTEASAPPSSGGRGGELKSKSGAGGNQASRADGLLERLIGAAVRDEDFLEAHRLKGMRKELHALREAVSTHVQNEDFLQAHEAKKRLTAFLDGLEARALPGGGSGGGEEATPSPQETTPSSQSNAAASKASSSPSSESNQQERLRSD</sequence>